<keyword evidence="3" id="KW-1185">Reference proteome</keyword>
<proteinExistence type="predicted"/>
<accession>A0AA36GEI4</accession>
<feature type="signal peptide" evidence="1">
    <location>
        <begin position="1"/>
        <end position="17"/>
    </location>
</feature>
<dbReference type="Pfam" id="PF17305">
    <property type="entry name" value="DUF5354"/>
    <property type="match status" value="1"/>
</dbReference>
<evidence type="ECO:0000313" key="3">
    <source>
        <dbReference type="Proteomes" id="UP001176961"/>
    </source>
</evidence>
<keyword evidence="1" id="KW-0732">Signal</keyword>
<sequence>MLLLIALAAGFIRSSTSLTCYENDSEGNMREVTNDQWSYCAFIPETENSQGKLFGIGPNEESLAGYDQTFQQSDNLYKVLSVCIYEKYELGKLSPRFGRSEFLFRCVCNYDRCNSHQTFKGYLKSVQRDNEP</sequence>
<dbReference type="InterPro" id="IPR035291">
    <property type="entry name" value="DUF5354"/>
</dbReference>
<dbReference type="EMBL" id="CATQJL010000001">
    <property type="protein sequence ID" value="CAJ0588038.1"/>
    <property type="molecule type" value="Genomic_DNA"/>
</dbReference>
<dbReference type="Proteomes" id="UP001176961">
    <property type="component" value="Unassembled WGS sequence"/>
</dbReference>
<feature type="chain" id="PRO_5041386717" evidence="1">
    <location>
        <begin position="18"/>
        <end position="132"/>
    </location>
</feature>
<protein>
    <submittedName>
        <fullName evidence="2">Uncharacterized protein</fullName>
    </submittedName>
</protein>
<evidence type="ECO:0000256" key="1">
    <source>
        <dbReference type="SAM" id="SignalP"/>
    </source>
</evidence>
<comment type="caution">
    <text evidence="2">The sequence shown here is derived from an EMBL/GenBank/DDBJ whole genome shotgun (WGS) entry which is preliminary data.</text>
</comment>
<evidence type="ECO:0000313" key="2">
    <source>
        <dbReference type="EMBL" id="CAJ0588038.1"/>
    </source>
</evidence>
<name>A0AA36GEI4_CYLNA</name>
<organism evidence="2 3">
    <name type="scientific">Cylicocyclus nassatus</name>
    <name type="common">Nematode worm</name>
    <dbReference type="NCBI Taxonomy" id="53992"/>
    <lineage>
        <taxon>Eukaryota</taxon>
        <taxon>Metazoa</taxon>
        <taxon>Ecdysozoa</taxon>
        <taxon>Nematoda</taxon>
        <taxon>Chromadorea</taxon>
        <taxon>Rhabditida</taxon>
        <taxon>Rhabditina</taxon>
        <taxon>Rhabditomorpha</taxon>
        <taxon>Strongyloidea</taxon>
        <taxon>Strongylidae</taxon>
        <taxon>Cylicocyclus</taxon>
    </lineage>
</organism>
<reference evidence="2" key="1">
    <citation type="submission" date="2023-07" db="EMBL/GenBank/DDBJ databases">
        <authorList>
            <consortium name="CYATHOMIX"/>
        </authorList>
    </citation>
    <scope>NUCLEOTIDE SEQUENCE</scope>
    <source>
        <strain evidence="2">N/A</strain>
    </source>
</reference>
<dbReference type="AlphaFoldDB" id="A0AA36GEI4"/>
<gene>
    <name evidence="2" type="ORF">CYNAS_LOCUS21</name>
</gene>